<dbReference type="OrthoDB" id="2877109at2"/>
<evidence type="ECO:0000313" key="2">
    <source>
        <dbReference type="EMBL" id="TYC50883.1"/>
    </source>
</evidence>
<evidence type="ECO:0000313" key="3">
    <source>
        <dbReference type="Proteomes" id="UP000371977"/>
    </source>
</evidence>
<feature type="region of interest" description="Disordered" evidence="1">
    <location>
        <begin position="90"/>
        <end position="113"/>
    </location>
</feature>
<dbReference type="InterPro" id="IPR006448">
    <property type="entry name" value="Phage_term_ssu_P27"/>
</dbReference>
<evidence type="ECO:0008006" key="4">
    <source>
        <dbReference type="Google" id="ProtNLM"/>
    </source>
</evidence>
<dbReference type="Pfam" id="PF05119">
    <property type="entry name" value="Terminase_4"/>
    <property type="match status" value="1"/>
</dbReference>
<sequence length="113" mass="12377">MGRSKLEKSLIDAVSANHEITEYELELVQKYGDLGRIWDDLSADIKATGVMIDVASGNNVYHKVNPAVTEKQRISSTMNGILRTLGIDSKGLSENSKTNKIGGGLSDRKRSRN</sequence>
<dbReference type="RefSeq" id="WP_148621793.1">
    <property type="nucleotide sequence ID" value="NZ_SDGZ01000004.1"/>
</dbReference>
<keyword evidence="3" id="KW-1185">Reference proteome</keyword>
<reference evidence="2 3" key="1">
    <citation type="submission" date="2019-01" db="EMBL/GenBank/DDBJ databases">
        <title>Weissella sp. nov., a novel lactic acid bacterium isolated from animal feces.</title>
        <authorList>
            <person name="Wang L.-T."/>
        </authorList>
    </citation>
    <scope>NUCLEOTIDE SEQUENCE [LARGE SCALE GENOMIC DNA]</scope>
    <source>
        <strain evidence="2 3">8H-2</strain>
    </source>
</reference>
<comment type="caution">
    <text evidence="2">The sequence shown here is derived from an EMBL/GenBank/DDBJ whole genome shotgun (WGS) entry which is preliminary data.</text>
</comment>
<protein>
    <recommendedName>
        <fullName evidence="4">P27 family phage terminase small subunit</fullName>
    </recommendedName>
</protein>
<proteinExistence type="predicted"/>
<dbReference type="AlphaFoldDB" id="A0A6C2CBY9"/>
<gene>
    <name evidence="2" type="ORF">ESZ50_01315</name>
</gene>
<name>A0A6C2CBY9_9LACO</name>
<dbReference type="Proteomes" id="UP000371977">
    <property type="component" value="Unassembled WGS sequence"/>
</dbReference>
<organism evidence="2 3">
    <name type="scientific">Weissella muntiaci</name>
    <dbReference type="NCBI Taxonomy" id="2508881"/>
    <lineage>
        <taxon>Bacteria</taxon>
        <taxon>Bacillati</taxon>
        <taxon>Bacillota</taxon>
        <taxon>Bacilli</taxon>
        <taxon>Lactobacillales</taxon>
        <taxon>Lactobacillaceae</taxon>
        <taxon>Weissella</taxon>
    </lineage>
</organism>
<dbReference type="EMBL" id="SDGZ01000004">
    <property type="protein sequence ID" value="TYC50883.1"/>
    <property type="molecule type" value="Genomic_DNA"/>
</dbReference>
<evidence type="ECO:0000256" key="1">
    <source>
        <dbReference type="SAM" id="MobiDB-lite"/>
    </source>
</evidence>
<accession>A0A6C2CBY9</accession>